<comment type="caution">
    <text evidence="1">The sequence shown here is derived from an EMBL/GenBank/DDBJ whole genome shotgun (WGS) entry which is preliminary data.</text>
</comment>
<dbReference type="AlphaFoldDB" id="A0AAQ1ULD9"/>
<dbReference type="EMBL" id="UGTJ01000001">
    <property type="protein sequence ID" value="SUB80606.1"/>
    <property type="molecule type" value="Genomic_DNA"/>
</dbReference>
<protein>
    <recommendedName>
        <fullName evidence="3">Aspartyl protease</fullName>
    </recommendedName>
</protein>
<evidence type="ECO:0008006" key="3">
    <source>
        <dbReference type="Google" id="ProtNLM"/>
    </source>
</evidence>
<dbReference type="Gene3D" id="2.30.42.10">
    <property type="match status" value="1"/>
</dbReference>
<dbReference type="InterPro" id="IPR021109">
    <property type="entry name" value="Peptidase_aspartic_dom_sf"/>
</dbReference>
<dbReference type="Pfam" id="PF13650">
    <property type="entry name" value="Asp_protease_2"/>
    <property type="match status" value="1"/>
</dbReference>
<proteinExistence type="predicted"/>
<dbReference type="Proteomes" id="UP000255283">
    <property type="component" value="Unassembled WGS sequence"/>
</dbReference>
<evidence type="ECO:0000313" key="2">
    <source>
        <dbReference type="Proteomes" id="UP000255283"/>
    </source>
</evidence>
<reference evidence="1 2" key="1">
    <citation type="submission" date="2018-06" db="EMBL/GenBank/DDBJ databases">
        <authorList>
            <consortium name="Pathogen Informatics"/>
            <person name="Doyle S."/>
        </authorList>
    </citation>
    <scope>NUCLEOTIDE SEQUENCE [LARGE SCALE GENOMIC DNA]</scope>
    <source>
        <strain evidence="1 2">NCTC13063</strain>
    </source>
</reference>
<name>A0AAQ1ULD9_9BACT</name>
<dbReference type="Gene3D" id="2.40.70.10">
    <property type="entry name" value="Acid Proteases"/>
    <property type="match status" value="1"/>
</dbReference>
<dbReference type="SUPFAM" id="SSF50156">
    <property type="entry name" value="PDZ domain-like"/>
    <property type="match status" value="1"/>
</dbReference>
<sequence length="415" mass="47333">MKDRHFCNFADKYEGQIPTTERYKKMSIKSMIVAIGVLAGLPAQAQMHRYDTSFTVSQHHFVDTIPLELDDDQLYVPIRIGEKTYRFNLDTGSSQGMLYYGTRVPVVKELGHVVSYDANGVADTTLVVQLPEMQLGGLTIAGYVAAVKSRKVYRNNFDGIIGFDLFNKGIAGKIDPKRKCLILTDIKGYFDNEPGHTLKYKLARFVPYVLVSPFMRHTDLALFDTGARQLYQMNREHFFDHRYKSKQVNAQVEGEARGNFAIGTNSTEKQDIVYFLNLDRLKWDDFSFARVRAITTQGDSRIGAQLFNYGSVVVNPWKKQLTFSPYNGADSVSVSNRQFGVAFIDKDDQAAIGLIWHKSDAYKNGMRQGDIVLKINDEPIDSYRKFTAYRFADGHTYKFVLRDRRGFDKEVSVTR</sequence>
<organism evidence="1 2">
    <name type="scientific">Segatella buccae</name>
    <dbReference type="NCBI Taxonomy" id="28126"/>
    <lineage>
        <taxon>Bacteria</taxon>
        <taxon>Pseudomonadati</taxon>
        <taxon>Bacteroidota</taxon>
        <taxon>Bacteroidia</taxon>
        <taxon>Bacteroidales</taxon>
        <taxon>Prevotellaceae</taxon>
        <taxon>Segatella</taxon>
    </lineage>
</organism>
<evidence type="ECO:0000313" key="1">
    <source>
        <dbReference type="EMBL" id="SUB80606.1"/>
    </source>
</evidence>
<accession>A0AAQ1ULD9</accession>
<gene>
    <name evidence="1" type="ORF">NCTC13063_01892</name>
</gene>
<dbReference type="InterPro" id="IPR036034">
    <property type="entry name" value="PDZ_sf"/>
</dbReference>